<dbReference type="RefSeq" id="WP_111740614.1">
    <property type="nucleotide sequence ID" value="NZ_LR698987.1"/>
</dbReference>
<proteinExistence type="predicted"/>
<protein>
    <submittedName>
        <fullName evidence="4">RatA-like protein</fullName>
    </submittedName>
</protein>
<feature type="domain" description="InvasinE Adhesion" evidence="3">
    <location>
        <begin position="1435"/>
        <end position="1574"/>
    </location>
</feature>
<dbReference type="EMBL" id="LS483470">
    <property type="protein sequence ID" value="SQI41519.1"/>
    <property type="molecule type" value="Genomic_DNA"/>
</dbReference>
<feature type="domain" description="Bacterial Immunoglobulin-like 21" evidence="2">
    <location>
        <begin position="1603"/>
        <end position="1716"/>
    </location>
</feature>
<dbReference type="Pfam" id="PF05688">
    <property type="entry name" value="BIg21"/>
    <property type="match status" value="6"/>
</dbReference>
<name>A0A2X4UST9_9GAMM</name>
<feature type="domain" description="InvasinE Adhesion" evidence="3">
    <location>
        <begin position="594"/>
        <end position="722"/>
    </location>
</feature>
<feature type="domain" description="InvasinE Adhesion" evidence="3">
    <location>
        <begin position="1720"/>
        <end position="1856"/>
    </location>
</feature>
<dbReference type="Proteomes" id="UP000249005">
    <property type="component" value="Chromosome 1"/>
</dbReference>
<dbReference type="Gene3D" id="2.60.40.10">
    <property type="entry name" value="Immunoglobulins"/>
    <property type="match status" value="1"/>
</dbReference>
<feature type="domain" description="Bacterial Immunoglobulin-like 21" evidence="2">
    <location>
        <begin position="485"/>
        <end position="591"/>
    </location>
</feature>
<feature type="domain" description="Bacterial Immunoglobulin-like 21" evidence="2">
    <location>
        <begin position="222"/>
        <end position="323"/>
    </location>
</feature>
<feature type="domain" description="InvasinE Adhesion" evidence="3">
    <location>
        <begin position="865"/>
        <end position="997"/>
    </location>
</feature>
<dbReference type="InterPro" id="IPR013783">
    <property type="entry name" value="Ig-like_fold"/>
</dbReference>
<gene>
    <name evidence="4" type="ORF">NCTC12151_02122</name>
</gene>
<evidence type="ECO:0000313" key="4">
    <source>
        <dbReference type="EMBL" id="SQI41519.1"/>
    </source>
</evidence>
<dbReference type="Pfam" id="PF05689">
    <property type="entry name" value="InvE_AD"/>
    <property type="match status" value="6"/>
</dbReference>
<dbReference type="InterPro" id="IPR008541">
    <property type="entry name" value="InvE_AD"/>
</dbReference>
<accession>A0A2X4UST9</accession>
<feature type="domain" description="Bacterial Immunoglobulin-like 21" evidence="2">
    <location>
        <begin position="1029"/>
        <end position="1144"/>
    </location>
</feature>
<feature type="signal peptide" evidence="1">
    <location>
        <begin position="1"/>
        <end position="26"/>
    </location>
</feature>
<dbReference type="InterPro" id="IPR008542">
    <property type="entry name" value="BIg21"/>
</dbReference>
<dbReference type="OrthoDB" id="6594939at2"/>
<evidence type="ECO:0000259" key="2">
    <source>
        <dbReference type="Pfam" id="PF05688"/>
    </source>
</evidence>
<dbReference type="KEGG" id="lri:NCTC12151_02122"/>
<feature type="chain" id="PRO_5016008621" evidence="1">
    <location>
        <begin position="27"/>
        <end position="1858"/>
    </location>
</feature>
<sequence length="1858" mass="196750">MSGMSRLSKIAGVGILSALITLSAQAALKSGEEWQSPSSSTSAINGTVPTADSASVPIYQGSVQLDPSVTHDVQAFAKPSEFSVDDAATKLMLNNPQDAQGDLFATPPMLRWENQTPPGVSLVWAEAATPETPLNPQPIGNRSFCSQNLAGHTLVAWPQVNQEEAVPLLYLLTMTGVPNEGVVSLTDQKVTLKIAEAQGDLVSVSTSDYSEALAAAKAKVGGKITLTVTTKDCQGNLAGNIPFVIKRGDAKNRQGAVNNAAPVALGSTELTTTATEYRGTTDANGVATVEVTQPNGLGVKTPLFAGLPGISQTSETAVIFTVLTSPDVPEANMWGHMSETKEAHGYTFSRPKLAAEVGNENGTVVDHNETWSTFTWSGADGHCTILPGMRQFGALATVISTSVQSELGWPIQGDFYWSSLEGSTGLHHAANMTNRSEAQKPDSATFLVSCVDKAAPDVDPVIVLTPESLDESVNATKVKVGDTTTMRLSITDRLNGNQPLAYYYFSLSLDGGTNRKGQTDASWETHPVLITGGTRLHRVDAHTYEGITDVNGEATLALSQPEGAGVKTHITARMRSNFSTTDAKDVIFTVITSPDSDKARMWGHMARGIVESGNLFKRPLLADETTHEIGSVRENNEDWALYDQNTSMQAECGVGHIPRQSTLSSLYTAHSGNAISTEYGWPTESYNYLTAVEQAGAYSSVDLGGGGVDSYSNFKPNYLTCSGNEAVMQVVVNTDSETSPGSKQAKVKVGESITMTVHTVNAINGSPVPYAAFTITKGASRNREGMVTGFTDPTNGALEMNGVLFGASQASMVYSGTTNAQGVATVVIKQPQGVGLETPLAIAPASSSIPNTVNYSVIFTALTSPDVEGAQMWGHMDDAITVGSLTFTRPKLAREVANAQSSITENNEIWVRVAQASQTNTSAGGCGANMLPRRTQLMDLYNANSGNTVQTVHGWPTQRQPYWSSSPADKVPHLYTVWLNDGSLVNNNESATYVSCLTTANAPAASITLEVVDPAQWNAAEDAAKLKKGETLRVKVTVKDAQGNPMPDMPFTLNRGDGYTHYPVERYIAGAGGTLVSSVVVDGGQPDEMTLSDKTATYTAMTDSSGSKMLNITRPDTRGTKTALTVALYSDPTKKASMDTIFTVPTSPDTEKAKMWGHMPETLTAGGITFKRPLLLAELGSSSGRKSQVEDNETWALFTEAQAESTDLNGCGADYIPTQDALVALSGGWGGHAIDGWPVVKNYVSSTADDAATDSRKYKSVQLSNGTSGTQAASDANYLTCQTTANPKVAAIELTSAQTANYDGNDGVKAKTDYVNSKDSIVVKVTTRDAQGQPLGNVPFTLNHGTTVARNTNTIAIDTMSKQVSVQDSYSHSSEYFYDTSRYYSRTGPDGTVEFTLHQTNKGMGTRIPLTAQTDDGSGLSSNTLSAIFTVVTSPDTPKANFWGHMPETATAADGTVFERPKLWAELAAGGSVTKVLLNNEGWPTPTGAQNVGSGTTPCEEARHPSLDELNSLIGRYPNGSIATEIGWPVKSGGYAWWTNDAACSHTSTGKCQTIDLTNGVVENTKTRAYQACLVNPHSTVSSVTLTSTDFNVDYQAAVVKKGDTMPITVTVKDSMGNPVPNVAFTLTRGAASPRNSGATLYDNVDAMDDLKVQPSSGSAVTMTESGNSLQGMTGADGSATFTVRQDDTLGYKTPLTVTLDQYANVTSTLETIFTVNTSPNAPTAYFWGHMQDVVAINGKQLHRPLLKSELPSGATVPAAATVNNEIWALAHTVDASKWDFAAQCGSLSNAPTYSDLQSLHSVFSTLGWPSTFSSKGYVYLSQTKSGGTYYSGMEEGTGTDNYVVSPSGTAGFATCVQ</sequence>
<evidence type="ECO:0000259" key="3">
    <source>
        <dbReference type="Pfam" id="PF05689"/>
    </source>
</evidence>
<feature type="domain" description="InvasinE Adhesion" evidence="3">
    <location>
        <begin position="1148"/>
        <end position="1282"/>
    </location>
</feature>
<evidence type="ECO:0000313" key="5">
    <source>
        <dbReference type="Proteomes" id="UP000249005"/>
    </source>
</evidence>
<keyword evidence="5" id="KW-1185">Reference proteome</keyword>
<reference evidence="4 5" key="1">
    <citation type="submission" date="2018-06" db="EMBL/GenBank/DDBJ databases">
        <authorList>
            <consortium name="Pathogen Informatics"/>
            <person name="Doyle S."/>
        </authorList>
    </citation>
    <scope>NUCLEOTIDE SEQUENCE [LARGE SCALE GENOMIC DNA]</scope>
    <source>
        <strain evidence="4 5">NCTC12151</strain>
    </source>
</reference>
<feature type="domain" description="Bacterial Immunoglobulin-like 21" evidence="2">
    <location>
        <begin position="750"/>
        <end position="861"/>
    </location>
</feature>
<organism evidence="4 5">
    <name type="scientific">Leminorella richardii</name>
    <dbReference type="NCBI Taxonomy" id="158841"/>
    <lineage>
        <taxon>Bacteria</taxon>
        <taxon>Pseudomonadati</taxon>
        <taxon>Pseudomonadota</taxon>
        <taxon>Gammaproteobacteria</taxon>
        <taxon>Enterobacterales</taxon>
        <taxon>Budviciaceae</taxon>
        <taxon>Leminorella</taxon>
    </lineage>
</organism>
<evidence type="ECO:0000256" key="1">
    <source>
        <dbReference type="SAM" id="SignalP"/>
    </source>
</evidence>
<feature type="domain" description="Bacterial Immunoglobulin-like 21" evidence="2">
    <location>
        <begin position="1319"/>
        <end position="1432"/>
    </location>
</feature>
<keyword evidence="1" id="KW-0732">Signal</keyword>
<feature type="domain" description="InvasinE Adhesion" evidence="3">
    <location>
        <begin position="326"/>
        <end position="451"/>
    </location>
</feature>